<reference evidence="4 8" key="1">
    <citation type="journal article" date="2016" name="Appl. Environ. Microbiol.">
        <title>Function and Phylogeny of Bacterial Butyryl Coenzyme A:Acetate Transferases and Their Diversity in the Proximal Colon of Swine.</title>
        <authorList>
            <person name="Trachsel J."/>
            <person name="Bayles D.O."/>
            <person name="Looft T."/>
            <person name="Levine U.Y."/>
            <person name="Allen H.K."/>
        </authorList>
    </citation>
    <scope>NUCLEOTIDE SEQUENCE [LARGE SCALE GENOMIC DNA]</scope>
    <source>
        <strain evidence="4 8">68-3-10</strain>
    </source>
</reference>
<accession>A0A1Q9JGH6</accession>
<sequence>MTTYQELHQHILDLETDLDFQTTELNCLYGFLSWMNLWDEFIYFRNHAHSEQNEDEPFPRLVL</sequence>
<dbReference type="EMBL" id="MJIE01000001">
    <property type="protein sequence ID" value="OLR55098.1"/>
    <property type="molecule type" value="Genomic_DNA"/>
</dbReference>
<dbReference type="RefSeq" id="WP_075712099.1">
    <property type="nucleotide sequence ID" value="NZ_MJIE01000001.1"/>
</dbReference>
<proteinExistence type="predicted"/>
<evidence type="ECO:0000313" key="2">
    <source>
        <dbReference type="EMBL" id="OLR55170.1"/>
    </source>
</evidence>
<dbReference type="Proteomes" id="UP000187404">
    <property type="component" value="Unassembled WGS sequence"/>
</dbReference>
<evidence type="ECO:0000313" key="3">
    <source>
        <dbReference type="EMBL" id="OLR55200.1"/>
    </source>
</evidence>
<evidence type="ECO:0000313" key="6">
    <source>
        <dbReference type="EMBL" id="OLR55616.1"/>
    </source>
</evidence>
<dbReference type="EMBL" id="MJIE01000001">
    <property type="protein sequence ID" value="OLR55170.1"/>
    <property type="molecule type" value="Genomic_DNA"/>
</dbReference>
<dbReference type="EMBL" id="MJIE01000001">
    <property type="protein sequence ID" value="OLR55260.1"/>
    <property type="molecule type" value="Genomic_DNA"/>
</dbReference>
<protein>
    <submittedName>
        <fullName evidence="4">Uncharacterized protein</fullName>
    </submittedName>
</protein>
<dbReference type="OrthoDB" id="9923422at2"/>
<gene>
    <name evidence="1" type="ORF">BHK98_02870</name>
    <name evidence="2" type="ORF">BHK98_03280</name>
    <name evidence="3" type="ORF">BHK98_03450</name>
    <name evidence="4" type="ORF">BHK98_03770</name>
    <name evidence="5" type="ORF">BHK98_03785</name>
    <name evidence="6" type="ORF">BHK98_05780</name>
    <name evidence="7" type="ORF">BHK98_12505</name>
</gene>
<dbReference type="EMBL" id="MJIE01000001">
    <property type="protein sequence ID" value="OLR55200.1"/>
    <property type="molecule type" value="Genomic_DNA"/>
</dbReference>
<dbReference type="EMBL" id="MJIE01000001">
    <property type="protein sequence ID" value="OLR55257.1"/>
    <property type="molecule type" value="Genomic_DNA"/>
</dbReference>
<dbReference type="AlphaFoldDB" id="A0A1Q9JGH6"/>
<evidence type="ECO:0000313" key="4">
    <source>
        <dbReference type="EMBL" id="OLR55257.1"/>
    </source>
</evidence>
<evidence type="ECO:0000313" key="7">
    <source>
        <dbReference type="EMBL" id="OLR56813.1"/>
    </source>
</evidence>
<evidence type="ECO:0000313" key="5">
    <source>
        <dbReference type="EMBL" id="OLR55260.1"/>
    </source>
</evidence>
<dbReference type="EMBL" id="MJIE01000001">
    <property type="protein sequence ID" value="OLR56813.1"/>
    <property type="molecule type" value="Genomic_DNA"/>
</dbReference>
<comment type="caution">
    <text evidence="4">The sequence shown here is derived from an EMBL/GenBank/DDBJ whole genome shotgun (WGS) entry which is preliminary data.</text>
</comment>
<dbReference type="EMBL" id="MJIE01000001">
    <property type="protein sequence ID" value="OLR55616.1"/>
    <property type="molecule type" value="Genomic_DNA"/>
</dbReference>
<keyword evidence="8" id="KW-1185">Reference proteome</keyword>
<evidence type="ECO:0000313" key="1">
    <source>
        <dbReference type="EMBL" id="OLR55098.1"/>
    </source>
</evidence>
<evidence type="ECO:0000313" key="8">
    <source>
        <dbReference type="Proteomes" id="UP000187404"/>
    </source>
</evidence>
<name>A0A1Q9JGH6_9FIRM</name>
<organism evidence="4 8">
    <name type="scientific">Hornefia porci</name>
    <dbReference type="NCBI Taxonomy" id="2652292"/>
    <lineage>
        <taxon>Bacteria</taxon>
        <taxon>Bacillati</taxon>
        <taxon>Bacillota</taxon>
        <taxon>Clostridia</taxon>
        <taxon>Peptostreptococcales</taxon>
        <taxon>Anaerovoracaceae</taxon>
        <taxon>Hornefia</taxon>
    </lineage>
</organism>